<organism evidence="2 3">
    <name type="scientific">Bacillus taeanensis</name>
    <dbReference type="NCBI Taxonomy" id="273032"/>
    <lineage>
        <taxon>Bacteria</taxon>
        <taxon>Bacillati</taxon>
        <taxon>Bacillota</taxon>
        <taxon>Bacilli</taxon>
        <taxon>Bacillales</taxon>
        <taxon>Bacillaceae</taxon>
        <taxon>Bacillus</taxon>
    </lineage>
</organism>
<dbReference type="InterPro" id="IPR019618">
    <property type="entry name" value="Spore_germination_GerPA"/>
</dbReference>
<dbReference type="AlphaFoldDB" id="A0A366XX83"/>
<reference evidence="2 3" key="1">
    <citation type="submission" date="2018-07" db="EMBL/GenBank/DDBJ databases">
        <title>Lottiidibacillus patelloidae gen. nov., sp. nov., isolated from the intestinal tract of a marine limpet and the reclassification of B. taeanensis BH030017T, B. algicola KMM 3737T and B. hwajinpoensis SW-72T as genus Lottiidibacillus.</title>
        <authorList>
            <person name="Liu R."/>
            <person name="Huang Z."/>
        </authorList>
    </citation>
    <scope>NUCLEOTIDE SEQUENCE [LARGE SCALE GENOMIC DNA]</scope>
    <source>
        <strain evidence="2 3">BH030017</strain>
    </source>
</reference>
<sequence>MPSIVVGPFQFVTNDGTVNFGDTLQISPKSTSKSIAGSGGGTGNLVIINNGISISNGIDPDIADSNTAANV</sequence>
<name>A0A366XX83_9BACI</name>
<dbReference type="EMBL" id="QOCW01000008">
    <property type="protein sequence ID" value="RBW69765.1"/>
    <property type="molecule type" value="Genomic_DNA"/>
</dbReference>
<evidence type="ECO:0000313" key="2">
    <source>
        <dbReference type="EMBL" id="RBW69765.1"/>
    </source>
</evidence>
<dbReference type="RefSeq" id="WP_113805848.1">
    <property type="nucleotide sequence ID" value="NZ_QOCW01000008.1"/>
</dbReference>
<comment type="similarity">
    <text evidence="1">Belongs to the GerPA/GerPF family.</text>
</comment>
<proteinExistence type="inferred from homology"/>
<accession>A0A366XX83</accession>
<evidence type="ECO:0000256" key="1">
    <source>
        <dbReference type="ARBA" id="ARBA00008103"/>
    </source>
</evidence>
<dbReference type="PANTHER" id="PTHR37808:SF1">
    <property type="entry name" value="SPORE GERMINATION PROTEIN-LIKE PROTEIN YDZR"/>
    <property type="match status" value="1"/>
</dbReference>
<dbReference type="Proteomes" id="UP000253314">
    <property type="component" value="Unassembled WGS sequence"/>
</dbReference>
<keyword evidence="3" id="KW-1185">Reference proteome</keyword>
<protein>
    <submittedName>
        <fullName evidence="2">Spore germination protein</fullName>
    </submittedName>
</protein>
<dbReference type="PANTHER" id="PTHR37808">
    <property type="entry name" value="SPORE GERMINATION PROTEIN-LIKE PROTEIN YDZR-RELATED"/>
    <property type="match status" value="1"/>
</dbReference>
<dbReference type="Pfam" id="PF10676">
    <property type="entry name" value="gerPA"/>
    <property type="match status" value="1"/>
</dbReference>
<gene>
    <name evidence="2" type="ORF">DS031_09540</name>
</gene>
<evidence type="ECO:0000313" key="3">
    <source>
        <dbReference type="Proteomes" id="UP000253314"/>
    </source>
</evidence>
<dbReference type="OrthoDB" id="2382149at2"/>
<comment type="caution">
    <text evidence="2">The sequence shown here is derived from an EMBL/GenBank/DDBJ whole genome shotgun (WGS) entry which is preliminary data.</text>
</comment>